<evidence type="ECO:0000256" key="6">
    <source>
        <dbReference type="ARBA" id="ARBA00022842"/>
    </source>
</evidence>
<dbReference type="InterPro" id="IPR020847">
    <property type="entry name" value="AP_endonuclease_F1_BS"/>
</dbReference>
<dbReference type="NCBIfam" id="TIGR00633">
    <property type="entry name" value="xth"/>
    <property type="match status" value="1"/>
</dbReference>
<sequence>MKIITWNVNGIRAIVKKNFFESLEQIDADVICLQETKATGEEVKKALKNLNDIQIYTNEAEQKGYSGTSILSKSDPQDVIRDMGVEEHDKEGRILCAEYPGFFLINVYVPNSGQQLDRLDYRKQWDADFLTYIKEKEKSKPVIVCGDFNVAHRPIDLKNDKSNYNKTAGYTQVEIDGMDAFTEAGLVDVFRHFYPEKVAYTYWSYRFKARERNVGWRIDYFLVSKSLIKDVKKVEILGDHLGSDHCPVLLEVDAGN</sequence>
<organism evidence="8 9">
    <name type="scientific">Muriicola marianensis</name>
    <dbReference type="NCBI Taxonomy" id="1324801"/>
    <lineage>
        <taxon>Bacteria</taxon>
        <taxon>Pseudomonadati</taxon>
        <taxon>Bacteroidota</taxon>
        <taxon>Flavobacteriia</taxon>
        <taxon>Flavobacteriales</taxon>
        <taxon>Flavobacteriaceae</taxon>
        <taxon>Muriicola</taxon>
    </lineage>
</organism>
<dbReference type="Proteomes" id="UP000625780">
    <property type="component" value="Unassembled WGS sequence"/>
</dbReference>
<comment type="similarity">
    <text evidence="3">Belongs to the DNA repair enzymes AP/ExoA family.</text>
</comment>
<evidence type="ECO:0000313" key="9">
    <source>
        <dbReference type="Proteomes" id="UP000625780"/>
    </source>
</evidence>
<protein>
    <submittedName>
        <fullName evidence="8">Exodeoxyribonuclease III</fullName>
    </submittedName>
</protein>
<evidence type="ECO:0000313" key="8">
    <source>
        <dbReference type="EMBL" id="GGD58227.1"/>
    </source>
</evidence>
<dbReference type="SUPFAM" id="SSF56219">
    <property type="entry name" value="DNase I-like"/>
    <property type="match status" value="1"/>
</dbReference>
<dbReference type="PROSITE" id="PS00728">
    <property type="entry name" value="AP_NUCLEASE_F1_3"/>
    <property type="match status" value="1"/>
</dbReference>
<evidence type="ECO:0000256" key="4">
    <source>
        <dbReference type="ARBA" id="ARBA00022723"/>
    </source>
</evidence>
<feature type="domain" description="Endonuclease/exonuclease/phosphatase" evidence="7">
    <location>
        <begin position="4"/>
        <end position="245"/>
    </location>
</feature>
<dbReference type="NCBIfam" id="TIGR00195">
    <property type="entry name" value="exoDNase_III"/>
    <property type="match status" value="1"/>
</dbReference>
<dbReference type="InterPro" id="IPR036691">
    <property type="entry name" value="Endo/exonu/phosph_ase_sf"/>
</dbReference>
<dbReference type="RefSeq" id="WP_188371178.1">
    <property type="nucleotide sequence ID" value="NZ_BMFH01000002.1"/>
</dbReference>
<dbReference type="InterPro" id="IPR020848">
    <property type="entry name" value="AP_endonuclease_F1_CS"/>
</dbReference>
<evidence type="ECO:0000256" key="1">
    <source>
        <dbReference type="ARBA" id="ARBA00001936"/>
    </source>
</evidence>
<reference evidence="9" key="1">
    <citation type="journal article" date="2019" name="Int. J. Syst. Evol. Microbiol.">
        <title>The Global Catalogue of Microorganisms (GCM) 10K type strain sequencing project: providing services to taxonomists for standard genome sequencing and annotation.</title>
        <authorList>
            <consortium name="The Broad Institute Genomics Platform"/>
            <consortium name="The Broad Institute Genome Sequencing Center for Infectious Disease"/>
            <person name="Wu L."/>
            <person name="Ma J."/>
        </authorList>
    </citation>
    <scope>NUCLEOTIDE SEQUENCE [LARGE SCALE GENOMIC DNA]</scope>
    <source>
        <strain evidence="9">CGMCC 1.12606</strain>
    </source>
</reference>
<dbReference type="InterPro" id="IPR004808">
    <property type="entry name" value="AP_endonuc_1"/>
</dbReference>
<dbReference type="PANTHER" id="PTHR22748">
    <property type="entry name" value="AP ENDONUCLEASE"/>
    <property type="match status" value="1"/>
</dbReference>
<dbReference type="PROSITE" id="PS51435">
    <property type="entry name" value="AP_NUCLEASE_F1_4"/>
    <property type="match status" value="1"/>
</dbReference>
<name>A0ABQ1R7C5_9FLAO</name>
<dbReference type="Gene3D" id="3.60.10.10">
    <property type="entry name" value="Endonuclease/exonuclease/phosphatase"/>
    <property type="match status" value="1"/>
</dbReference>
<evidence type="ECO:0000256" key="5">
    <source>
        <dbReference type="ARBA" id="ARBA00022801"/>
    </source>
</evidence>
<keyword evidence="6" id="KW-0460">Magnesium</keyword>
<dbReference type="EMBL" id="BMFH01000002">
    <property type="protein sequence ID" value="GGD58227.1"/>
    <property type="molecule type" value="Genomic_DNA"/>
</dbReference>
<gene>
    <name evidence="8" type="ORF">GCM10011361_25770</name>
</gene>
<dbReference type="InterPro" id="IPR005135">
    <property type="entry name" value="Endo/exonuclease/phosphatase"/>
</dbReference>
<comment type="cofactor">
    <cofactor evidence="2">
        <name>Mg(2+)</name>
        <dbReference type="ChEBI" id="CHEBI:18420"/>
    </cofactor>
</comment>
<keyword evidence="4" id="KW-0479">Metal-binding</keyword>
<dbReference type="PROSITE" id="PS00726">
    <property type="entry name" value="AP_NUCLEASE_F1_1"/>
    <property type="match status" value="1"/>
</dbReference>
<evidence type="ECO:0000256" key="3">
    <source>
        <dbReference type="ARBA" id="ARBA00007092"/>
    </source>
</evidence>
<comment type="cofactor">
    <cofactor evidence="1">
        <name>Mn(2+)</name>
        <dbReference type="ChEBI" id="CHEBI:29035"/>
    </cofactor>
</comment>
<dbReference type="CDD" id="cd09087">
    <property type="entry name" value="Ape1-like_AP-endo"/>
    <property type="match status" value="1"/>
</dbReference>
<keyword evidence="9" id="KW-1185">Reference proteome</keyword>
<evidence type="ECO:0000259" key="7">
    <source>
        <dbReference type="Pfam" id="PF03372"/>
    </source>
</evidence>
<dbReference type="PANTHER" id="PTHR22748:SF6">
    <property type="entry name" value="DNA-(APURINIC OR APYRIMIDINIC SITE) ENDONUCLEASE"/>
    <property type="match status" value="1"/>
</dbReference>
<dbReference type="Pfam" id="PF03372">
    <property type="entry name" value="Exo_endo_phos"/>
    <property type="match status" value="1"/>
</dbReference>
<evidence type="ECO:0000256" key="2">
    <source>
        <dbReference type="ARBA" id="ARBA00001946"/>
    </source>
</evidence>
<proteinExistence type="inferred from homology"/>
<accession>A0ABQ1R7C5</accession>
<comment type="caution">
    <text evidence="8">The sequence shown here is derived from an EMBL/GenBank/DDBJ whole genome shotgun (WGS) entry which is preliminary data.</text>
</comment>
<keyword evidence="5" id="KW-0378">Hydrolase</keyword>